<accession>A0A979GXE1</accession>
<protein>
    <submittedName>
        <fullName evidence="1">Uncharacterized protein</fullName>
    </submittedName>
</protein>
<dbReference type="KEGG" id="cpi:Cpin_7178"/>
<proteinExistence type="predicted"/>
<dbReference type="AlphaFoldDB" id="A0A979GXE1"/>
<evidence type="ECO:0000313" key="1">
    <source>
        <dbReference type="EMBL" id="ACU64578.1"/>
    </source>
</evidence>
<dbReference type="Proteomes" id="UP000002215">
    <property type="component" value="Chromosome"/>
</dbReference>
<sequence length="38" mass="4510">MPQKIDVDKYFPTYTTSFCNLLIVNEFLKLLMQIKINS</sequence>
<organism evidence="1 2">
    <name type="scientific">Chitinophaga pinensis (strain ATCC 43595 / DSM 2588 / LMG 13176 / NBRC 15968 / NCIMB 11800 / UQM 2034)</name>
    <dbReference type="NCBI Taxonomy" id="485918"/>
    <lineage>
        <taxon>Bacteria</taxon>
        <taxon>Pseudomonadati</taxon>
        <taxon>Bacteroidota</taxon>
        <taxon>Chitinophagia</taxon>
        <taxon>Chitinophagales</taxon>
        <taxon>Chitinophagaceae</taxon>
        <taxon>Chitinophaga</taxon>
    </lineage>
</organism>
<evidence type="ECO:0000313" key="2">
    <source>
        <dbReference type="Proteomes" id="UP000002215"/>
    </source>
</evidence>
<gene>
    <name evidence="1" type="ordered locus">Cpin_7178</name>
</gene>
<reference evidence="1 2" key="2">
    <citation type="journal article" date="2010" name="Stand. Genomic Sci.">
        <title>Complete genome sequence of Chitinophaga pinensis type strain (UQM 2034).</title>
        <authorList>
            <person name="Glavina Del Rio T."/>
            <person name="Abt B."/>
            <person name="Spring S."/>
            <person name="Lapidus A."/>
            <person name="Nolan M."/>
            <person name="Tice H."/>
            <person name="Copeland A."/>
            <person name="Cheng J.F."/>
            <person name="Chen F."/>
            <person name="Bruce D."/>
            <person name="Goodwin L."/>
            <person name="Pitluck S."/>
            <person name="Ivanova N."/>
            <person name="Mavromatis K."/>
            <person name="Mikhailova N."/>
            <person name="Pati A."/>
            <person name="Chen A."/>
            <person name="Palaniappan K."/>
            <person name="Land M."/>
            <person name="Hauser L."/>
            <person name="Chang Y.J."/>
            <person name="Jeffries C.D."/>
            <person name="Chain P."/>
            <person name="Saunders E."/>
            <person name="Detter J.C."/>
            <person name="Brettin T."/>
            <person name="Rohde M."/>
            <person name="Goker M."/>
            <person name="Bristow J."/>
            <person name="Eisen J.A."/>
            <person name="Markowitz V."/>
            <person name="Hugenholtz P."/>
            <person name="Kyrpides N.C."/>
            <person name="Klenk H.P."/>
            <person name="Lucas S."/>
        </authorList>
    </citation>
    <scope>NUCLEOTIDE SEQUENCE [LARGE SCALE GENOMIC DNA]</scope>
    <source>
        <strain evidence="2">ATCC 43595 / DSM 2588 / LMG 13176 / NBRC 15968 / NCIMB 11800 / UQM 2034</strain>
    </source>
</reference>
<dbReference type="EMBL" id="CP001699">
    <property type="protein sequence ID" value="ACU64578.1"/>
    <property type="molecule type" value="Genomic_DNA"/>
</dbReference>
<name>A0A979GXE1_CHIPD</name>
<reference evidence="2" key="1">
    <citation type="submission" date="2009-08" db="EMBL/GenBank/DDBJ databases">
        <title>The complete genome of Chitinophaga pinensis DSM 2588.</title>
        <authorList>
            <consortium name="US DOE Joint Genome Institute (JGI-PGF)"/>
            <person name="Lucas S."/>
            <person name="Copeland A."/>
            <person name="Lapidus A."/>
            <person name="Glavina del Rio T."/>
            <person name="Dalin E."/>
            <person name="Tice H."/>
            <person name="Bruce D."/>
            <person name="Goodwin L."/>
            <person name="Pitluck S."/>
            <person name="Kyrpides N."/>
            <person name="Mavromatis K."/>
            <person name="Ivanova N."/>
            <person name="Mikhailova N."/>
            <person name="Sims D."/>
            <person name="Meinche L."/>
            <person name="Brettin T."/>
            <person name="Detter J.C."/>
            <person name="Han C."/>
            <person name="Larimer F."/>
            <person name="Land M."/>
            <person name="Hauser L."/>
            <person name="Markowitz V."/>
            <person name="Cheng J.-F."/>
            <person name="Hugenholtz P."/>
            <person name="Woyke T."/>
            <person name="Wu D."/>
            <person name="Spring S."/>
            <person name="Klenk H.-P."/>
            <person name="Eisen J.A."/>
        </authorList>
    </citation>
    <scope>NUCLEOTIDE SEQUENCE [LARGE SCALE GENOMIC DNA]</scope>
    <source>
        <strain evidence="2">ATCC 43595 / DSM 2588 / LMG 13176 / NBRC 15968 / NCIMB 11800 / UQM 2034</strain>
    </source>
</reference>